<comment type="similarity">
    <text evidence="1">Belongs to the Fur family.</text>
</comment>
<dbReference type="PANTHER" id="PTHR33202:SF7">
    <property type="entry name" value="FERRIC UPTAKE REGULATION PROTEIN"/>
    <property type="match status" value="1"/>
</dbReference>
<sequence length="144" mass="15959">MKEIITAESLLRDRGLRVTPQRQGILQIFLNDPGYHWSADQIRDRLLGQMPGLARGTTYKVLNELVNAGICEELATQDGIALYGLRLKPHHHFFCTVCHEWSDIEISGISSLTIQGHSPAASIDHIDVVIRGVCVKCSTQASKP</sequence>
<feature type="binding site" evidence="7">
    <location>
        <position position="98"/>
    </location>
    <ligand>
        <name>Zn(2+)</name>
        <dbReference type="ChEBI" id="CHEBI:29105"/>
    </ligand>
</feature>
<evidence type="ECO:0000256" key="6">
    <source>
        <dbReference type="ARBA" id="ARBA00023163"/>
    </source>
</evidence>
<dbReference type="Pfam" id="PF01475">
    <property type="entry name" value="FUR"/>
    <property type="match status" value="1"/>
</dbReference>
<keyword evidence="9" id="KW-1185">Reference proteome</keyword>
<protein>
    <submittedName>
        <fullName evidence="8">Fur family transcriptional regulator, peroxide stress response regulator</fullName>
    </submittedName>
</protein>
<feature type="binding site" evidence="7">
    <location>
        <position position="137"/>
    </location>
    <ligand>
        <name>Zn(2+)</name>
        <dbReference type="ChEBI" id="CHEBI:29105"/>
    </ligand>
</feature>
<evidence type="ECO:0000256" key="2">
    <source>
        <dbReference type="ARBA" id="ARBA00022491"/>
    </source>
</evidence>
<dbReference type="GO" id="GO:0045892">
    <property type="term" value="P:negative regulation of DNA-templated transcription"/>
    <property type="evidence" value="ECO:0007669"/>
    <property type="project" value="TreeGrafter"/>
</dbReference>
<keyword evidence="6" id="KW-0804">Transcription</keyword>
<feature type="binding site" evidence="7">
    <location>
        <position position="95"/>
    </location>
    <ligand>
        <name>Zn(2+)</name>
        <dbReference type="ChEBI" id="CHEBI:29105"/>
    </ligand>
</feature>
<evidence type="ECO:0000256" key="3">
    <source>
        <dbReference type="ARBA" id="ARBA00022833"/>
    </source>
</evidence>
<accession>A0A1W1WC07</accession>
<keyword evidence="3 7" id="KW-0862">Zinc</keyword>
<proteinExistence type="inferred from homology"/>
<dbReference type="GO" id="GO:0003700">
    <property type="term" value="F:DNA-binding transcription factor activity"/>
    <property type="evidence" value="ECO:0007669"/>
    <property type="project" value="InterPro"/>
</dbReference>
<evidence type="ECO:0000313" key="9">
    <source>
        <dbReference type="Proteomes" id="UP000192660"/>
    </source>
</evidence>
<dbReference type="OrthoDB" id="8659436at2"/>
<name>A0A1W1WC07_SULTA</name>
<dbReference type="InterPro" id="IPR036388">
    <property type="entry name" value="WH-like_DNA-bd_sf"/>
</dbReference>
<dbReference type="STRING" id="28034.BFX07_09995"/>
<gene>
    <name evidence="8" type="ORF">SAMN00768000_1228</name>
</gene>
<dbReference type="PANTHER" id="PTHR33202">
    <property type="entry name" value="ZINC UPTAKE REGULATION PROTEIN"/>
    <property type="match status" value="1"/>
</dbReference>
<dbReference type="SUPFAM" id="SSF46785">
    <property type="entry name" value="Winged helix' DNA-binding domain"/>
    <property type="match status" value="1"/>
</dbReference>
<dbReference type="CDD" id="cd07153">
    <property type="entry name" value="Fur_like"/>
    <property type="match status" value="1"/>
</dbReference>
<dbReference type="InterPro" id="IPR043135">
    <property type="entry name" value="Fur_C"/>
</dbReference>
<organism evidence="8 9">
    <name type="scientific">Sulfobacillus thermosulfidooxidans (strain DSM 9293 / VKM B-1269 / AT-1)</name>
    <dbReference type="NCBI Taxonomy" id="929705"/>
    <lineage>
        <taxon>Bacteria</taxon>
        <taxon>Bacillati</taxon>
        <taxon>Bacillota</taxon>
        <taxon>Clostridia</taxon>
        <taxon>Eubacteriales</taxon>
        <taxon>Clostridiales Family XVII. Incertae Sedis</taxon>
        <taxon>Sulfobacillus</taxon>
    </lineage>
</organism>
<evidence type="ECO:0000256" key="4">
    <source>
        <dbReference type="ARBA" id="ARBA00023015"/>
    </source>
</evidence>
<keyword evidence="7" id="KW-0479">Metal-binding</keyword>
<reference evidence="9" key="1">
    <citation type="submission" date="2017-04" db="EMBL/GenBank/DDBJ databases">
        <authorList>
            <person name="Varghese N."/>
            <person name="Submissions S."/>
        </authorList>
    </citation>
    <scope>NUCLEOTIDE SEQUENCE [LARGE SCALE GENOMIC DNA]</scope>
    <source>
        <strain evidence="9">DSM 9293</strain>
    </source>
</reference>
<dbReference type="GO" id="GO:0008270">
    <property type="term" value="F:zinc ion binding"/>
    <property type="evidence" value="ECO:0007669"/>
    <property type="project" value="TreeGrafter"/>
</dbReference>
<dbReference type="InterPro" id="IPR036390">
    <property type="entry name" value="WH_DNA-bd_sf"/>
</dbReference>
<dbReference type="AlphaFoldDB" id="A0A1W1WC07"/>
<keyword evidence="2" id="KW-0678">Repressor</keyword>
<dbReference type="Proteomes" id="UP000192660">
    <property type="component" value="Unassembled WGS sequence"/>
</dbReference>
<dbReference type="InterPro" id="IPR002481">
    <property type="entry name" value="FUR"/>
</dbReference>
<dbReference type="Gene3D" id="3.30.1490.190">
    <property type="match status" value="1"/>
</dbReference>
<dbReference type="EMBL" id="FWWY01000001">
    <property type="protein sequence ID" value="SMC03709.1"/>
    <property type="molecule type" value="Genomic_DNA"/>
</dbReference>
<keyword evidence="4" id="KW-0805">Transcription regulation</keyword>
<dbReference type="RefSeq" id="WP_020375277.1">
    <property type="nucleotide sequence ID" value="NZ_FWWY01000001.1"/>
</dbReference>
<dbReference type="GO" id="GO:1900376">
    <property type="term" value="P:regulation of secondary metabolite biosynthetic process"/>
    <property type="evidence" value="ECO:0007669"/>
    <property type="project" value="TreeGrafter"/>
</dbReference>
<evidence type="ECO:0000313" key="8">
    <source>
        <dbReference type="EMBL" id="SMC03709.1"/>
    </source>
</evidence>
<dbReference type="GO" id="GO:0000976">
    <property type="term" value="F:transcription cis-regulatory region binding"/>
    <property type="evidence" value="ECO:0007669"/>
    <property type="project" value="TreeGrafter"/>
</dbReference>
<comment type="cofactor">
    <cofactor evidence="7">
        <name>Zn(2+)</name>
        <dbReference type="ChEBI" id="CHEBI:29105"/>
    </cofactor>
    <text evidence="7">Binds 1 zinc ion per subunit.</text>
</comment>
<dbReference type="Gene3D" id="1.10.10.10">
    <property type="entry name" value="Winged helix-like DNA-binding domain superfamily/Winged helix DNA-binding domain"/>
    <property type="match status" value="1"/>
</dbReference>
<feature type="binding site" evidence="7">
    <location>
        <position position="134"/>
    </location>
    <ligand>
        <name>Zn(2+)</name>
        <dbReference type="ChEBI" id="CHEBI:29105"/>
    </ligand>
</feature>
<keyword evidence="5" id="KW-0238">DNA-binding</keyword>
<evidence type="ECO:0000256" key="5">
    <source>
        <dbReference type="ARBA" id="ARBA00023125"/>
    </source>
</evidence>
<evidence type="ECO:0000256" key="7">
    <source>
        <dbReference type="PIRSR" id="PIRSR602481-1"/>
    </source>
</evidence>
<evidence type="ECO:0000256" key="1">
    <source>
        <dbReference type="ARBA" id="ARBA00007957"/>
    </source>
</evidence>